<dbReference type="InterPro" id="IPR003018">
    <property type="entry name" value="GAF"/>
</dbReference>
<dbReference type="SUPFAM" id="SSF55781">
    <property type="entry name" value="GAF domain-like"/>
    <property type="match status" value="1"/>
</dbReference>
<keyword evidence="4" id="KW-0804">Transcription</keyword>
<dbReference type="InterPro" id="IPR007050">
    <property type="entry name" value="HTH_bacterioopsin"/>
</dbReference>
<dbReference type="Gene3D" id="3.40.50.2300">
    <property type="match status" value="1"/>
</dbReference>
<dbReference type="Pfam" id="PF13185">
    <property type="entry name" value="GAF_2"/>
    <property type="match status" value="1"/>
</dbReference>
<dbReference type="Pfam" id="PF04967">
    <property type="entry name" value="HTH_10"/>
    <property type="match status" value="1"/>
</dbReference>
<dbReference type="AlphaFoldDB" id="A0AAV3UKT2"/>
<dbReference type="Pfam" id="PF15915">
    <property type="entry name" value="BAT"/>
    <property type="match status" value="1"/>
</dbReference>
<accession>A0AAV3UKT2</accession>
<dbReference type="NCBIfam" id="TIGR00229">
    <property type="entry name" value="sensory_box"/>
    <property type="match status" value="1"/>
</dbReference>
<dbReference type="Gene3D" id="3.30.450.20">
    <property type="entry name" value="PAS domain"/>
    <property type="match status" value="1"/>
</dbReference>
<feature type="domain" description="Response regulatory" evidence="6">
    <location>
        <begin position="1"/>
        <end position="118"/>
    </location>
</feature>
<dbReference type="Pfam" id="PF08448">
    <property type="entry name" value="PAS_4"/>
    <property type="match status" value="1"/>
</dbReference>
<dbReference type="PANTHER" id="PTHR34236">
    <property type="entry name" value="DIMETHYL SULFOXIDE REDUCTASE TRANSCRIPTIONAL ACTIVATOR"/>
    <property type="match status" value="1"/>
</dbReference>
<dbReference type="SUPFAM" id="SSF52172">
    <property type="entry name" value="CheY-like"/>
    <property type="match status" value="1"/>
</dbReference>
<protein>
    <recommendedName>
        <fullName evidence="6">Response regulatory domain-containing protein</fullName>
    </recommendedName>
</protein>
<dbReference type="Gene3D" id="3.30.450.40">
    <property type="match status" value="1"/>
</dbReference>
<keyword evidence="2" id="KW-0418">Kinase</keyword>
<sequence length="652" mass="71820">MLRNQTVLFVEHETDFAQAFARACDDLTVYVESSPSECLARLETSAVDCIVSNYDLPKDDGLSLLESVRDDYPNLPFVLFTGAGSEHVASEAISAGVSDYLPETAVDGTDDLRTTIENAIDNHLGGRGESRIEALTTAFPDVAFLLNDRGRYCELLVGPNTESLAASSPTNLVGRRLHDVFPEEKADRFLAQIHRTLDSGRIETMEYPLTVERGERWFEARTTPLGANINGREAVVWVARDVTDRREREHKLAQQHEELETLNQIHRVIQEVIHELVHAATRDDIEQLVCERLVDSGLYELAWTDESEVSRKGVTPRTRAGGIDGYLDTLVDFGTAIGDDPADIAMRTGELQVIRDVSETDKLPPAVCQEALDRGVESGISIPISYGNTVYGTLSLVSTRSGVLGKRAQAALETLGDTIGFAINAAKNKKILLSDSAVELEFQVADPREVFLIVSRELDCRCYLHGLVPASDGKLLHYVRIDDASPKRVEEMISDAEQVEECRLIDSDDAGFVLETIMAESTVKKLVEAGAAVQSAIADSGEVTLVAEVPHDTDVRQVVDTFQSAYPDSQLVGKRTVGRGTQTAREFRQSLTERLTDRQETALRTAYFAGYYDWPRGSTAEEVAGSLDITSPTLHYHLRKAQNELLSAFIDG</sequence>
<keyword evidence="3" id="KW-0805">Transcription regulation</keyword>
<dbReference type="SUPFAM" id="SSF55785">
    <property type="entry name" value="PYP-like sensor domain (PAS domain)"/>
    <property type="match status" value="1"/>
</dbReference>
<gene>
    <name evidence="7" type="ORF">GCM10025751_35420</name>
</gene>
<dbReference type="SMART" id="SM00065">
    <property type="entry name" value="GAF"/>
    <property type="match status" value="1"/>
</dbReference>
<comment type="caution">
    <text evidence="7">The sequence shown here is derived from an EMBL/GenBank/DDBJ whole genome shotgun (WGS) entry which is preliminary data.</text>
</comment>
<evidence type="ECO:0000256" key="2">
    <source>
        <dbReference type="ARBA" id="ARBA00022777"/>
    </source>
</evidence>
<evidence type="ECO:0000256" key="3">
    <source>
        <dbReference type="ARBA" id="ARBA00023015"/>
    </source>
</evidence>
<reference evidence="7 8" key="1">
    <citation type="journal article" date="2019" name="Int. J. Syst. Evol. Microbiol.">
        <title>The Global Catalogue of Microorganisms (GCM) 10K type strain sequencing project: providing services to taxonomists for standard genome sequencing and annotation.</title>
        <authorList>
            <consortium name="The Broad Institute Genomics Platform"/>
            <consortium name="The Broad Institute Genome Sequencing Center for Infectious Disease"/>
            <person name="Wu L."/>
            <person name="Ma J."/>
        </authorList>
    </citation>
    <scope>NUCLEOTIDE SEQUENCE [LARGE SCALE GENOMIC DNA]</scope>
    <source>
        <strain evidence="7 8">JCM 17504</strain>
    </source>
</reference>
<dbReference type="RefSeq" id="WP_227774384.1">
    <property type="nucleotide sequence ID" value="NZ_BAABKX010000015.1"/>
</dbReference>
<dbReference type="GO" id="GO:0016301">
    <property type="term" value="F:kinase activity"/>
    <property type="evidence" value="ECO:0007669"/>
    <property type="project" value="UniProtKB-KW"/>
</dbReference>
<dbReference type="PROSITE" id="PS50110">
    <property type="entry name" value="RESPONSE_REGULATORY"/>
    <property type="match status" value="1"/>
</dbReference>
<dbReference type="CDD" id="cd00156">
    <property type="entry name" value="REC"/>
    <property type="match status" value="1"/>
</dbReference>
<keyword evidence="8" id="KW-1185">Reference proteome</keyword>
<proteinExistence type="predicted"/>
<dbReference type="InterPro" id="IPR001789">
    <property type="entry name" value="Sig_transdc_resp-reg_receiver"/>
</dbReference>
<dbReference type="InterPro" id="IPR011006">
    <property type="entry name" value="CheY-like_superfamily"/>
</dbReference>
<dbReference type="GeneID" id="68614594"/>
<name>A0AAV3UKT2_9EURY</name>
<dbReference type="GO" id="GO:0000160">
    <property type="term" value="P:phosphorelay signal transduction system"/>
    <property type="evidence" value="ECO:0007669"/>
    <property type="project" value="InterPro"/>
</dbReference>
<dbReference type="InterPro" id="IPR029016">
    <property type="entry name" value="GAF-like_dom_sf"/>
</dbReference>
<dbReference type="EMBL" id="BAABKX010000015">
    <property type="protein sequence ID" value="GAA5055579.1"/>
    <property type="molecule type" value="Genomic_DNA"/>
</dbReference>
<dbReference type="PANTHER" id="PTHR34236:SF1">
    <property type="entry name" value="DIMETHYL SULFOXIDE REDUCTASE TRANSCRIPTIONAL ACTIVATOR"/>
    <property type="match status" value="1"/>
</dbReference>
<evidence type="ECO:0000256" key="1">
    <source>
        <dbReference type="ARBA" id="ARBA00022679"/>
    </source>
</evidence>
<dbReference type="Proteomes" id="UP001501729">
    <property type="component" value="Unassembled WGS sequence"/>
</dbReference>
<dbReference type="SMART" id="SM00448">
    <property type="entry name" value="REC"/>
    <property type="match status" value="1"/>
</dbReference>
<dbReference type="InterPro" id="IPR013656">
    <property type="entry name" value="PAS_4"/>
</dbReference>
<evidence type="ECO:0000313" key="8">
    <source>
        <dbReference type="Proteomes" id="UP001501729"/>
    </source>
</evidence>
<evidence type="ECO:0000313" key="7">
    <source>
        <dbReference type="EMBL" id="GAA5055579.1"/>
    </source>
</evidence>
<organism evidence="7 8">
    <name type="scientific">Haladaptatus pallidirubidus</name>
    <dbReference type="NCBI Taxonomy" id="1008152"/>
    <lineage>
        <taxon>Archaea</taxon>
        <taxon>Methanobacteriati</taxon>
        <taxon>Methanobacteriota</taxon>
        <taxon>Stenosarchaea group</taxon>
        <taxon>Halobacteria</taxon>
        <taxon>Halobacteriales</taxon>
        <taxon>Haladaptataceae</taxon>
        <taxon>Haladaptatus</taxon>
    </lineage>
</organism>
<keyword evidence="1" id="KW-0808">Transferase</keyword>
<dbReference type="Pfam" id="PF00072">
    <property type="entry name" value="Response_reg"/>
    <property type="match status" value="1"/>
</dbReference>
<dbReference type="InterPro" id="IPR035965">
    <property type="entry name" value="PAS-like_dom_sf"/>
</dbReference>
<evidence type="ECO:0000259" key="6">
    <source>
        <dbReference type="PROSITE" id="PS50110"/>
    </source>
</evidence>
<evidence type="ECO:0000256" key="4">
    <source>
        <dbReference type="ARBA" id="ARBA00023163"/>
    </source>
</evidence>
<comment type="caution">
    <text evidence="5">Lacks conserved residue(s) required for the propagation of feature annotation.</text>
</comment>
<dbReference type="InterPro" id="IPR031803">
    <property type="entry name" value="BAT_GAF/HTH-assoc"/>
</dbReference>
<evidence type="ECO:0000256" key="5">
    <source>
        <dbReference type="PROSITE-ProRule" id="PRU00169"/>
    </source>
</evidence>
<dbReference type="InterPro" id="IPR000014">
    <property type="entry name" value="PAS"/>
</dbReference>